<name>A0ABQ6IZ24_9MICO</name>
<reference evidence="2" key="1">
    <citation type="journal article" date="2019" name="Int. J. Syst. Evol. Microbiol.">
        <title>The Global Catalogue of Microorganisms (GCM) 10K type strain sequencing project: providing services to taxonomists for standard genome sequencing and annotation.</title>
        <authorList>
            <consortium name="The Broad Institute Genomics Platform"/>
            <consortium name="The Broad Institute Genome Sequencing Center for Infectious Disease"/>
            <person name="Wu L."/>
            <person name="Ma J."/>
        </authorList>
    </citation>
    <scope>NUCLEOTIDE SEQUENCE [LARGE SCALE GENOMIC DNA]</scope>
    <source>
        <strain evidence="2">NBRC 113072</strain>
    </source>
</reference>
<keyword evidence="2" id="KW-1185">Reference proteome</keyword>
<gene>
    <name evidence="1" type="ORF">GCM10025883_44670</name>
</gene>
<sequence>MSEHYDEGSTGEDFGGPNPFGAMIECPECGSKYRTAERLSALHTREDCREAQFWAWAKETHR</sequence>
<accession>A0ABQ6IZ24</accession>
<evidence type="ECO:0000313" key="2">
    <source>
        <dbReference type="Proteomes" id="UP001157126"/>
    </source>
</evidence>
<dbReference type="EMBL" id="BSUO01000002">
    <property type="protein sequence ID" value="GMA42422.1"/>
    <property type="molecule type" value="Genomic_DNA"/>
</dbReference>
<dbReference type="Proteomes" id="UP001157126">
    <property type="component" value="Unassembled WGS sequence"/>
</dbReference>
<evidence type="ECO:0000313" key="1">
    <source>
        <dbReference type="EMBL" id="GMA42422.1"/>
    </source>
</evidence>
<comment type="caution">
    <text evidence="1">The sequence shown here is derived from an EMBL/GenBank/DDBJ whole genome shotgun (WGS) entry which is preliminary data.</text>
</comment>
<proteinExistence type="predicted"/>
<organism evidence="1 2">
    <name type="scientific">Mobilicoccus caccae</name>
    <dbReference type="NCBI Taxonomy" id="1859295"/>
    <lineage>
        <taxon>Bacteria</taxon>
        <taxon>Bacillati</taxon>
        <taxon>Actinomycetota</taxon>
        <taxon>Actinomycetes</taxon>
        <taxon>Micrococcales</taxon>
        <taxon>Dermatophilaceae</taxon>
        <taxon>Mobilicoccus</taxon>
    </lineage>
</organism>
<protein>
    <recommendedName>
        <fullName evidence="3">C2H2-type domain-containing protein</fullName>
    </recommendedName>
</protein>
<evidence type="ECO:0008006" key="3">
    <source>
        <dbReference type="Google" id="ProtNLM"/>
    </source>
</evidence>
<dbReference type="RefSeq" id="WP_284306039.1">
    <property type="nucleotide sequence ID" value="NZ_BSUO01000002.1"/>
</dbReference>